<keyword evidence="1" id="KW-0732">Signal</keyword>
<name>A0ABQ1QQ48_9RHOB</name>
<gene>
    <name evidence="2" type="ORF">GCM10011358_20620</name>
</gene>
<protein>
    <recommendedName>
        <fullName evidence="4">YbjN domain-containing protein</fullName>
    </recommendedName>
</protein>
<sequence length="162" mass="17584">MMINNILRGAVVVMAMASGAAMAEGRVSAADPQSVSDFFVEKGIEATLTADQLGDPLIQLQTDDGVGFLIWFYGCSDNADCSHLQFYRSYGTGGEVPLETLNTLNMELHFVKFVLDKDEDVAVLMEVFTGAQGMTPADFDVFYGQLTDVIGIFEEHVGWVPG</sequence>
<dbReference type="InterPro" id="IPR019660">
    <property type="entry name" value="Put_sensory_transdc_reg_YbjN"/>
</dbReference>
<proteinExistence type="predicted"/>
<keyword evidence="3" id="KW-1185">Reference proteome</keyword>
<evidence type="ECO:0000313" key="2">
    <source>
        <dbReference type="EMBL" id="GGD36662.1"/>
    </source>
</evidence>
<accession>A0ABQ1QQ48</accession>
<dbReference type="EMBL" id="BMGI01000003">
    <property type="protein sequence ID" value="GGD36662.1"/>
    <property type="molecule type" value="Genomic_DNA"/>
</dbReference>
<organism evidence="2 3">
    <name type="scientific">Sinisalibacter lacisalsi</name>
    <dbReference type="NCBI Taxonomy" id="1526570"/>
    <lineage>
        <taxon>Bacteria</taxon>
        <taxon>Pseudomonadati</taxon>
        <taxon>Pseudomonadota</taxon>
        <taxon>Alphaproteobacteria</taxon>
        <taxon>Rhodobacterales</taxon>
        <taxon>Roseobacteraceae</taxon>
        <taxon>Sinisalibacter</taxon>
    </lineage>
</organism>
<evidence type="ECO:0000313" key="3">
    <source>
        <dbReference type="Proteomes" id="UP000617355"/>
    </source>
</evidence>
<reference evidence="3" key="1">
    <citation type="journal article" date="2019" name="Int. J. Syst. Evol. Microbiol.">
        <title>The Global Catalogue of Microorganisms (GCM) 10K type strain sequencing project: providing services to taxonomists for standard genome sequencing and annotation.</title>
        <authorList>
            <consortium name="The Broad Institute Genomics Platform"/>
            <consortium name="The Broad Institute Genome Sequencing Center for Infectious Disease"/>
            <person name="Wu L."/>
            <person name="Ma J."/>
        </authorList>
    </citation>
    <scope>NUCLEOTIDE SEQUENCE [LARGE SCALE GENOMIC DNA]</scope>
    <source>
        <strain evidence="3">CGMCC 1.12922</strain>
    </source>
</reference>
<feature type="chain" id="PRO_5046025001" description="YbjN domain-containing protein" evidence="1">
    <location>
        <begin position="24"/>
        <end position="162"/>
    </location>
</feature>
<comment type="caution">
    <text evidence="2">The sequence shown here is derived from an EMBL/GenBank/DDBJ whole genome shotgun (WGS) entry which is preliminary data.</text>
</comment>
<evidence type="ECO:0000256" key="1">
    <source>
        <dbReference type="SAM" id="SignalP"/>
    </source>
</evidence>
<evidence type="ECO:0008006" key="4">
    <source>
        <dbReference type="Google" id="ProtNLM"/>
    </source>
</evidence>
<dbReference type="Pfam" id="PF10722">
    <property type="entry name" value="YbjN"/>
    <property type="match status" value="1"/>
</dbReference>
<feature type="signal peptide" evidence="1">
    <location>
        <begin position="1"/>
        <end position="23"/>
    </location>
</feature>
<dbReference type="Proteomes" id="UP000617355">
    <property type="component" value="Unassembled WGS sequence"/>
</dbReference>